<dbReference type="Proteomes" id="UP001162060">
    <property type="component" value="Unassembled WGS sequence"/>
</dbReference>
<dbReference type="Pfam" id="PF25597">
    <property type="entry name" value="SH3_retrovirus"/>
    <property type="match status" value="1"/>
</dbReference>
<dbReference type="GO" id="GO:0046872">
    <property type="term" value="F:metal ion binding"/>
    <property type="evidence" value="ECO:0007669"/>
    <property type="project" value="UniProtKB-KW"/>
</dbReference>
<dbReference type="GO" id="GO:0016787">
    <property type="term" value="F:hydrolase activity"/>
    <property type="evidence" value="ECO:0007669"/>
    <property type="project" value="UniProtKB-KW"/>
</dbReference>
<dbReference type="InterPro" id="IPR013103">
    <property type="entry name" value="RVT_2"/>
</dbReference>
<dbReference type="AlphaFoldDB" id="A0AAV1VBR2"/>
<comment type="caution">
    <text evidence="5">The sequence shown here is derived from an EMBL/GenBank/DDBJ whole genome shotgun (WGS) entry which is preliminary data.</text>
</comment>
<dbReference type="InterPro" id="IPR039537">
    <property type="entry name" value="Retrotran_Ty1/copia-like"/>
</dbReference>
<dbReference type="SUPFAM" id="SSF53098">
    <property type="entry name" value="Ribonuclease H-like"/>
    <property type="match status" value="1"/>
</dbReference>
<accession>A0AAV1VBR2</accession>
<dbReference type="Gene3D" id="3.30.420.10">
    <property type="entry name" value="Ribonuclease H-like superfamily/Ribonuclease H"/>
    <property type="match status" value="1"/>
</dbReference>
<dbReference type="EMBL" id="CAKLBY020000305">
    <property type="protein sequence ID" value="CAK7943876.1"/>
    <property type="molecule type" value="Genomic_DNA"/>
</dbReference>
<evidence type="ECO:0000256" key="2">
    <source>
        <dbReference type="ARBA" id="ARBA00022801"/>
    </source>
</evidence>
<dbReference type="GO" id="GO:0003676">
    <property type="term" value="F:nucleic acid binding"/>
    <property type="evidence" value="ECO:0007669"/>
    <property type="project" value="InterPro"/>
</dbReference>
<dbReference type="InterPro" id="IPR001584">
    <property type="entry name" value="Integrase_cat-core"/>
</dbReference>
<evidence type="ECO:0000256" key="1">
    <source>
        <dbReference type="ARBA" id="ARBA00022723"/>
    </source>
</evidence>
<dbReference type="InterPro" id="IPR012337">
    <property type="entry name" value="RNaseH-like_sf"/>
</dbReference>
<dbReference type="PROSITE" id="PS50994">
    <property type="entry name" value="INTEGRASE"/>
    <property type="match status" value="1"/>
</dbReference>
<evidence type="ECO:0000313" key="6">
    <source>
        <dbReference type="Proteomes" id="UP001162060"/>
    </source>
</evidence>
<dbReference type="PANTHER" id="PTHR42648:SF28">
    <property type="entry name" value="TRANSPOSON-ENCODED PROTEIN WITH RIBONUCLEASE H-LIKE AND RETROVIRUS ZINC FINGER-LIKE DOMAINS"/>
    <property type="match status" value="1"/>
</dbReference>
<evidence type="ECO:0000313" key="5">
    <source>
        <dbReference type="EMBL" id="CAK7943876.1"/>
    </source>
</evidence>
<proteinExistence type="predicted"/>
<dbReference type="InterPro" id="IPR057670">
    <property type="entry name" value="SH3_retrovirus"/>
</dbReference>
<gene>
    <name evidence="5" type="ORF">PM001_LOCUS29026</name>
</gene>
<protein>
    <recommendedName>
        <fullName evidence="4">Integrase catalytic domain-containing protein</fullName>
    </recommendedName>
</protein>
<sequence>MIVEITRNECVVKRGGTPVATGRKQGFLLYLNADYGTECHMAEDDTELWHRRLGHVSYGTLNAMVKDGKIKGATMKTNVACDVRTTSKQVRKSFKTSEEDAETRESSRSDVVVCSDVLGLITPASKSGFSYAKSDVASAFKRFYQDVKTASGTKIKVLRSDNGGEYRNETINNSCEAKFIKQEFTVPYNPEQNGMAERMNRTLVEMTRCMLKEIGLDKSYWCEALLAAAYIRNILPNASNKSSSPHEMVFKKVPRIDHMRMFGAQCYAHVAKEKRKKLDDSGVRCFFLGYAKDQKAYRLLNADDGSIVISRSVTFAENSVSKASKSRDTRVFDVIEEEESVEASLSDDEDIPAPVTEEDLRTPPVRAQNSSHPGPSDRPSDTIPKRASSTPGRNGEEEWMVRPVRKKRGVVRYEQEFPSHRCGHFNLDDYEGDFDSFYCFSAEEDGEQASSYQEVMKSNYKEQCLQAMKSEMKSLEEHSTWKLVDMPSGNKAARLVAKGFTQRPGIDYNETFAPVARKESINTVLAIAAAEDLEAENVDVDTAFLYGEVEEEIYMDQPDGFEDEGSPKKKCLLQKALYGTKQAARQWNNKLSQHLDDQGFKSSAADP</sequence>
<keyword evidence="2" id="KW-0378">Hydrolase</keyword>
<organism evidence="5 6">
    <name type="scientific">Peronospora matthiolae</name>
    <dbReference type="NCBI Taxonomy" id="2874970"/>
    <lineage>
        <taxon>Eukaryota</taxon>
        <taxon>Sar</taxon>
        <taxon>Stramenopiles</taxon>
        <taxon>Oomycota</taxon>
        <taxon>Peronosporomycetes</taxon>
        <taxon>Peronosporales</taxon>
        <taxon>Peronosporaceae</taxon>
        <taxon>Peronospora</taxon>
    </lineage>
</organism>
<dbReference type="Pfam" id="PF13976">
    <property type="entry name" value="gag_pre-integrs"/>
    <property type="match status" value="1"/>
</dbReference>
<dbReference type="Pfam" id="PF07727">
    <property type="entry name" value="RVT_2"/>
    <property type="match status" value="1"/>
</dbReference>
<reference evidence="5" key="1">
    <citation type="submission" date="2024-01" db="EMBL/GenBank/DDBJ databases">
        <authorList>
            <person name="Webb A."/>
        </authorList>
    </citation>
    <scope>NUCLEOTIDE SEQUENCE</scope>
    <source>
        <strain evidence="5">Pm1</strain>
    </source>
</reference>
<evidence type="ECO:0000259" key="4">
    <source>
        <dbReference type="PROSITE" id="PS50994"/>
    </source>
</evidence>
<evidence type="ECO:0000256" key="3">
    <source>
        <dbReference type="SAM" id="MobiDB-lite"/>
    </source>
</evidence>
<feature type="domain" description="Integrase catalytic" evidence="4">
    <location>
        <begin position="88"/>
        <end position="253"/>
    </location>
</feature>
<name>A0AAV1VBR2_9STRA</name>
<dbReference type="InterPro" id="IPR025724">
    <property type="entry name" value="GAG-pre-integrase_dom"/>
</dbReference>
<feature type="compositionally biased region" description="Acidic residues" evidence="3">
    <location>
        <begin position="338"/>
        <end position="351"/>
    </location>
</feature>
<dbReference type="InterPro" id="IPR036397">
    <property type="entry name" value="RNaseH_sf"/>
</dbReference>
<dbReference type="PANTHER" id="PTHR42648">
    <property type="entry name" value="TRANSPOSASE, PUTATIVE-RELATED"/>
    <property type="match status" value="1"/>
</dbReference>
<keyword evidence="1" id="KW-0479">Metal-binding</keyword>
<dbReference type="GO" id="GO:0015074">
    <property type="term" value="P:DNA integration"/>
    <property type="evidence" value="ECO:0007669"/>
    <property type="project" value="InterPro"/>
</dbReference>
<feature type="region of interest" description="Disordered" evidence="3">
    <location>
        <begin position="338"/>
        <end position="400"/>
    </location>
</feature>